<gene>
    <name evidence="1" type="ORF">Lokhon_02172</name>
</gene>
<dbReference type="PANTHER" id="PTHR47515:SF2">
    <property type="entry name" value="INTEGRASE CORE DOMAIN PROTEIN"/>
    <property type="match status" value="1"/>
</dbReference>
<name>A0A017H8V3_9RHOB</name>
<dbReference type="eggNOG" id="COG2801">
    <property type="taxonomic scope" value="Bacteria"/>
</dbReference>
<reference evidence="1 2" key="1">
    <citation type="submission" date="2013-03" db="EMBL/GenBank/DDBJ databases">
        <authorList>
            <person name="Fiebig A."/>
            <person name="Goeker M."/>
            <person name="Klenk H.-P.P."/>
        </authorList>
    </citation>
    <scope>NUCLEOTIDE SEQUENCE [LARGE SCALE GENOMIC DNA]</scope>
    <source>
        <strain evidence="1 2">DSM 17492</strain>
    </source>
</reference>
<evidence type="ECO:0000313" key="1">
    <source>
        <dbReference type="EMBL" id="EYD70538.1"/>
    </source>
</evidence>
<sequence length="56" mass="6931">MNHKRVYWIYCELELNLRIKPRKRLKREKPDELAVLEVPNEVWSMDFMADRLEDGR</sequence>
<dbReference type="EMBL" id="APGJ01000007">
    <property type="protein sequence ID" value="EYD70538.1"/>
    <property type="molecule type" value="Genomic_DNA"/>
</dbReference>
<dbReference type="STRING" id="1122180.Lokhon_02172"/>
<comment type="caution">
    <text evidence="1">The sequence shown here is derived from an EMBL/GenBank/DDBJ whole genome shotgun (WGS) entry which is preliminary data.</text>
</comment>
<dbReference type="AlphaFoldDB" id="A0A017H8V3"/>
<keyword evidence="2" id="KW-1185">Reference proteome</keyword>
<dbReference type="PATRIC" id="fig|1122180.6.peg.2154"/>
<accession>A0A017H8V3</accession>
<dbReference type="Proteomes" id="UP000025047">
    <property type="component" value="Unassembled WGS sequence"/>
</dbReference>
<evidence type="ECO:0000313" key="2">
    <source>
        <dbReference type="Proteomes" id="UP000025047"/>
    </source>
</evidence>
<organism evidence="1 2">
    <name type="scientific">Limimaricola hongkongensis DSM 17492</name>
    <dbReference type="NCBI Taxonomy" id="1122180"/>
    <lineage>
        <taxon>Bacteria</taxon>
        <taxon>Pseudomonadati</taxon>
        <taxon>Pseudomonadota</taxon>
        <taxon>Alphaproteobacteria</taxon>
        <taxon>Rhodobacterales</taxon>
        <taxon>Paracoccaceae</taxon>
        <taxon>Limimaricola</taxon>
    </lineage>
</organism>
<dbReference type="HOGENOM" id="CLU_201150_0_0_5"/>
<dbReference type="PANTHER" id="PTHR47515">
    <property type="entry name" value="LOW CALCIUM RESPONSE LOCUS PROTEIN T"/>
    <property type="match status" value="1"/>
</dbReference>
<protein>
    <submittedName>
        <fullName evidence="1">Mobile element protein</fullName>
    </submittedName>
</protein>
<proteinExistence type="predicted"/>